<dbReference type="GO" id="GO:0016989">
    <property type="term" value="F:sigma factor antagonist activity"/>
    <property type="evidence" value="ECO:0007669"/>
    <property type="project" value="TreeGrafter"/>
</dbReference>
<evidence type="ECO:0000313" key="4">
    <source>
        <dbReference type="EMBL" id="SDL82466.1"/>
    </source>
</evidence>
<protein>
    <submittedName>
        <fullName evidence="4">FecR protein</fullName>
    </submittedName>
</protein>
<dbReference type="Proteomes" id="UP000183200">
    <property type="component" value="Unassembled WGS sequence"/>
</dbReference>
<name>A0A1G9N7G9_9SPHI</name>
<dbReference type="PANTHER" id="PTHR30273">
    <property type="entry name" value="PERIPLASMIC SIGNAL SENSOR AND SIGMA FACTOR ACTIVATOR FECR-RELATED"/>
    <property type="match status" value="1"/>
</dbReference>
<gene>
    <name evidence="4" type="ORF">SAMN05421820_102241</name>
</gene>
<sequence>MNKEELKSLLEKFDAGHCTAEEVGMLESWYLQWRTDEEIDLADAEAEQRIDHIWSRLDEEAEVQKRPLRLWPRFAAAAVLLIALSSGLFFYFNPGGSTPAMMAKQDVPAGGNKAYLTLADGKRIVLTNAANGQLAKETGVAISKSADGQLVYTLSDQSIAKNAEPIYNKIETPKGGQYQIVLPDGTKVWLNSASSLRFPATFANVKTREVELSGEAYFEVAHNKKLPFVVKTARQELSVLGTHFNLSSYADEDVTKTTLLEGAVLIHRLGNVVNPIEGKDFVVLKPGQQANLRKTIQTGPADIEMATAWKEGKFVFNELDLRSILRQLSRWYNVEVDYSHVPENRFFTVFISRSVNLSKVLEMLEIAAGIEFEIDNKTIKVINLKH</sequence>
<dbReference type="PANTHER" id="PTHR30273:SF2">
    <property type="entry name" value="PROTEIN FECR"/>
    <property type="match status" value="1"/>
</dbReference>
<keyword evidence="5" id="KW-1185">Reference proteome</keyword>
<dbReference type="STRING" id="430522.BFS30_17035"/>
<organism evidence="4 5">
    <name type="scientific">Pedobacter steynii</name>
    <dbReference type="NCBI Taxonomy" id="430522"/>
    <lineage>
        <taxon>Bacteria</taxon>
        <taxon>Pseudomonadati</taxon>
        <taxon>Bacteroidota</taxon>
        <taxon>Sphingobacteriia</taxon>
        <taxon>Sphingobacteriales</taxon>
        <taxon>Sphingobacteriaceae</taxon>
        <taxon>Pedobacter</taxon>
    </lineage>
</organism>
<keyword evidence="1" id="KW-0472">Membrane</keyword>
<dbReference type="PIRSF" id="PIRSF018266">
    <property type="entry name" value="FecR"/>
    <property type="match status" value="1"/>
</dbReference>
<feature type="domain" description="Protein FecR C-terminal" evidence="3">
    <location>
        <begin position="313"/>
        <end position="381"/>
    </location>
</feature>
<dbReference type="OrthoDB" id="1099963at2"/>
<evidence type="ECO:0000259" key="2">
    <source>
        <dbReference type="Pfam" id="PF04773"/>
    </source>
</evidence>
<dbReference type="Gene3D" id="3.55.50.30">
    <property type="match status" value="1"/>
</dbReference>
<dbReference type="InterPro" id="IPR006860">
    <property type="entry name" value="FecR"/>
</dbReference>
<reference evidence="5" key="1">
    <citation type="submission" date="2016-10" db="EMBL/GenBank/DDBJ databases">
        <authorList>
            <person name="Varghese N."/>
            <person name="Submissions S."/>
        </authorList>
    </citation>
    <scope>NUCLEOTIDE SEQUENCE [LARGE SCALE GENOMIC DNA]</scope>
    <source>
        <strain evidence="5">DSM 19110</strain>
    </source>
</reference>
<evidence type="ECO:0000313" key="5">
    <source>
        <dbReference type="Proteomes" id="UP000183200"/>
    </source>
</evidence>
<dbReference type="Pfam" id="PF16344">
    <property type="entry name" value="FecR_C"/>
    <property type="match status" value="1"/>
</dbReference>
<dbReference type="Pfam" id="PF04773">
    <property type="entry name" value="FecR"/>
    <property type="match status" value="1"/>
</dbReference>
<accession>A0A1G9N7G9</accession>
<dbReference type="InterPro" id="IPR012373">
    <property type="entry name" value="Ferrdict_sens_TM"/>
</dbReference>
<keyword evidence="1" id="KW-0812">Transmembrane</keyword>
<dbReference type="RefSeq" id="WP_074605140.1">
    <property type="nucleotide sequence ID" value="NZ_FNGY01000002.1"/>
</dbReference>
<keyword evidence="1" id="KW-1133">Transmembrane helix</keyword>
<feature type="transmembrane region" description="Helical" evidence="1">
    <location>
        <begin position="74"/>
        <end position="92"/>
    </location>
</feature>
<feature type="domain" description="FecR protein" evidence="2">
    <location>
        <begin position="169"/>
        <end position="264"/>
    </location>
</feature>
<dbReference type="AlphaFoldDB" id="A0A1G9N7G9"/>
<proteinExistence type="predicted"/>
<dbReference type="EMBL" id="FNGY01000002">
    <property type="protein sequence ID" value="SDL82466.1"/>
    <property type="molecule type" value="Genomic_DNA"/>
</dbReference>
<evidence type="ECO:0000256" key="1">
    <source>
        <dbReference type="SAM" id="Phobius"/>
    </source>
</evidence>
<dbReference type="Gene3D" id="2.60.120.1440">
    <property type="match status" value="1"/>
</dbReference>
<evidence type="ECO:0000259" key="3">
    <source>
        <dbReference type="Pfam" id="PF16344"/>
    </source>
</evidence>
<dbReference type="InterPro" id="IPR032508">
    <property type="entry name" value="FecR_C"/>
</dbReference>